<evidence type="ECO:0000313" key="2">
    <source>
        <dbReference type="Proteomes" id="UP000001307"/>
    </source>
</evidence>
<dbReference type="EMBL" id="FN653042">
    <property type="protein sequence ID" value="CBY19493.1"/>
    <property type="molecule type" value="Genomic_DNA"/>
</dbReference>
<dbReference type="Proteomes" id="UP000001307">
    <property type="component" value="Unassembled WGS sequence"/>
</dbReference>
<organism evidence="1">
    <name type="scientific">Oikopleura dioica</name>
    <name type="common">Tunicate</name>
    <dbReference type="NCBI Taxonomy" id="34765"/>
    <lineage>
        <taxon>Eukaryota</taxon>
        <taxon>Metazoa</taxon>
        <taxon>Chordata</taxon>
        <taxon>Tunicata</taxon>
        <taxon>Appendicularia</taxon>
        <taxon>Copelata</taxon>
        <taxon>Oikopleuridae</taxon>
        <taxon>Oikopleura</taxon>
    </lineage>
</organism>
<gene>
    <name evidence="1" type="ORF">GSOID_T00008637001</name>
</gene>
<name>E4XEV5_OIKDI</name>
<sequence length="166" mass="18569">MKIFVYLSASISAIRNPDLKLDYQPKCNSCVGSSYADCLANVWEEFCRDDKVCQVQERRRGGRVYSVESGCKEVMTCVNNRENNKKEHGSDALTECTQETQDHNKAEIGSVCRQCMHPDGTSGTDFKQIVDATGDTGLTLAKWMEETLDYSIYGEATMRKIGDGLK</sequence>
<dbReference type="OrthoDB" id="10307042at2759"/>
<evidence type="ECO:0000313" key="1">
    <source>
        <dbReference type="EMBL" id="CBY19493.1"/>
    </source>
</evidence>
<accession>E4XEV5</accession>
<proteinExistence type="predicted"/>
<reference evidence="1" key="1">
    <citation type="journal article" date="2010" name="Science">
        <title>Plasticity of animal genome architecture unmasked by rapid evolution of a pelagic tunicate.</title>
        <authorList>
            <person name="Denoeud F."/>
            <person name="Henriet S."/>
            <person name="Mungpakdee S."/>
            <person name="Aury J.M."/>
            <person name="Da Silva C."/>
            <person name="Brinkmann H."/>
            <person name="Mikhaleva J."/>
            <person name="Olsen L.C."/>
            <person name="Jubin C."/>
            <person name="Canestro C."/>
            <person name="Bouquet J.M."/>
            <person name="Danks G."/>
            <person name="Poulain J."/>
            <person name="Campsteijn C."/>
            <person name="Adamski M."/>
            <person name="Cross I."/>
            <person name="Yadetie F."/>
            <person name="Muffato M."/>
            <person name="Louis A."/>
            <person name="Butcher S."/>
            <person name="Tsagkogeorga G."/>
            <person name="Konrad A."/>
            <person name="Singh S."/>
            <person name="Jensen M.F."/>
            <person name="Cong E.H."/>
            <person name="Eikeseth-Otteraa H."/>
            <person name="Noel B."/>
            <person name="Anthouard V."/>
            <person name="Porcel B.M."/>
            <person name="Kachouri-Lafond R."/>
            <person name="Nishino A."/>
            <person name="Ugolini M."/>
            <person name="Chourrout P."/>
            <person name="Nishida H."/>
            <person name="Aasland R."/>
            <person name="Huzurbazar S."/>
            <person name="Westhof E."/>
            <person name="Delsuc F."/>
            <person name="Lehrach H."/>
            <person name="Reinhardt R."/>
            <person name="Weissenbach J."/>
            <person name="Roy S.W."/>
            <person name="Artiguenave F."/>
            <person name="Postlethwait J.H."/>
            <person name="Manak J.R."/>
            <person name="Thompson E.M."/>
            <person name="Jaillon O."/>
            <person name="Du Pasquier L."/>
            <person name="Boudinot P."/>
            <person name="Liberles D.A."/>
            <person name="Volff J.N."/>
            <person name="Philippe H."/>
            <person name="Lenhard B."/>
            <person name="Roest Crollius H."/>
            <person name="Wincker P."/>
            <person name="Chourrout D."/>
        </authorList>
    </citation>
    <scope>NUCLEOTIDE SEQUENCE [LARGE SCALE GENOMIC DNA]</scope>
</reference>
<protein>
    <submittedName>
        <fullName evidence="1">Uncharacterized protein</fullName>
    </submittedName>
</protein>
<keyword evidence="2" id="KW-1185">Reference proteome</keyword>
<dbReference type="AlphaFoldDB" id="E4XEV5"/>
<dbReference type="InParanoid" id="E4XEV5"/>